<comment type="caution">
    <text evidence="1">The sequence shown here is derived from an EMBL/GenBank/DDBJ whole genome shotgun (WGS) entry which is preliminary data.</text>
</comment>
<gene>
    <name evidence="1" type="ORF">QFC19_007743</name>
</gene>
<dbReference type="Proteomes" id="UP001241377">
    <property type="component" value="Unassembled WGS sequence"/>
</dbReference>
<evidence type="ECO:0000313" key="2">
    <source>
        <dbReference type="Proteomes" id="UP001241377"/>
    </source>
</evidence>
<keyword evidence="2" id="KW-1185">Reference proteome</keyword>
<name>A0ACC2V6T7_9TREE</name>
<reference evidence="1" key="1">
    <citation type="submission" date="2023-04" db="EMBL/GenBank/DDBJ databases">
        <title>Draft Genome sequencing of Naganishia species isolated from polar environments using Oxford Nanopore Technology.</title>
        <authorList>
            <person name="Leo P."/>
            <person name="Venkateswaran K."/>
        </authorList>
    </citation>
    <scope>NUCLEOTIDE SEQUENCE</scope>
    <source>
        <strain evidence="1">MNA-CCFEE 5261</strain>
    </source>
</reference>
<evidence type="ECO:0000313" key="1">
    <source>
        <dbReference type="EMBL" id="KAJ9095063.1"/>
    </source>
</evidence>
<accession>A0ACC2V6T7</accession>
<sequence length="724" mass="80879">MRDVYYPMGEGNFRFDETEREIVPPLSYDAQQGVPGPLLRRPEPTMLTVPRIADIHTVSLNDLPSTAATLAVNDGGSGSRQDAPTSHDVGFADFLNEEAVRLPRGPVLRRRNSQDEAEGRIQRVFLDLMLGKSKGVAALVSFTGTAYTLPTLRSVRYIVRYLPLHIVDGVKAVKASPRDLGLRFVKRTLSVAPASMKNAVNEEMKAIIFAAYREPAVLQQDWDALDPLTHLETLKKHAARTTVTIPTPAIPSRSAPGHAQNTLLSNRIGTGKLNGGNAGPNDDGWFEDKVGSKRKNISENKTGIVTSTKKKKPSIASFPSAYTFETSEEAEAKRRRAQRFEREREIEETKNSNQLKGFIPRQLAGHPGVGGALDVTAGADGGGAVRPSQMGTERGGGGWLGGRLGATDTEVDPNVINWDQYTIRGTSTNIEKRYLRLTSEPDPATIRPLPILRQTLEHLKRKWRAEHNYAYICDQFKSLRQDLTVQRIKNEFTVNVYEIHARMALEASDLGEYNQCQSMLLMLYEHNLPGHPDEFLAYRILYMLHTKNRSELGRTIGHLSKVEKETTPVKHALAVQNAIATGNYHRFFKLYEAAPNMGAYLMDHFVTRERMFALTMMSKAYMTLSLAHIQSELAFETLEEAHKFLEEHQAANYVKPAQTEEYPALATAMAHTILSRKQQKAMLAQQQKPKVVPLAERVWDCRASHAACEKGNDRYKTVDLKGQI</sequence>
<organism evidence="1 2">
    <name type="scientific">Naganishia cerealis</name>
    <dbReference type="NCBI Taxonomy" id="610337"/>
    <lineage>
        <taxon>Eukaryota</taxon>
        <taxon>Fungi</taxon>
        <taxon>Dikarya</taxon>
        <taxon>Basidiomycota</taxon>
        <taxon>Agaricomycotina</taxon>
        <taxon>Tremellomycetes</taxon>
        <taxon>Filobasidiales</taxon>
        <taxon>Filobasidiaceae</taxon>
        <taxon>Naganishia</taxon>
    </lineage>
</organism>
<protein>
    <submittedName>
        <fullName evidence="1">Uncharacterized protein</fullName>
    </submittedName>
</protein>
<proteinExistence type="predicted"/>
<dbReference type="EMBL" id="JASBWR010000105">
    <property type="protein sequence ID" value="KAJ9095063.1"/>
    <property type="molecule type" value="Genomic_DNA"/>
</dbReference>